<dbReference type="EMBL" id="JRUN01000003">
    <property type="protein sequence ID" value="KHD86654.1"/>
    <property type="molecule type" value="Genomic_DNA"/>
</dbReference>
<accession>A0A0A6VJ57</accession>
<proteinExistence type="predicted"/>
<evidence type="ECO:0000313" key="2">
    <source>
        <dbReference type="Proteomes" id="UP000030588"/>
    </source>
</evidence>
<dbReference type="RefSeq" id="WP_035352864.1">
    <property type="nucleotide sequence ID" value="NZ_JRUN01000003.1"/>
</dbReference>
<evidence type="ECO:0000313" key="1">
    <source>
        <dbReference type="EMBL" id="KHD86654.1"/>
    </source>
</evidence>
<gene>
    <name evidence="1" type="ORF">NG54_02215</name>
</gene>
<comment type="caution">
    <text evidence="1">The sequence shown here is derived from an EMBL/GenBank/DDBJ whole genome shotgun (WGS) entry which is preliminary data.</text>
</comment>
<dbReference type="Proteomes" id="UP000030588">
    <property type="component" value="Unassembled WGS sequence"/>
</dbReference>
<organism evidence="1 2">
    <name type="scientific">Heyndrickxia ginsengihumi</name>
    <dbReference type="NCBI Taxonomy" id="363870"/>
    <lineage>
        <taxon>Bacteria</taxon>
        <taxon>Bacillati</taxon>
        <taxon>Bacillota</taxon>
        <taxon>Bacilli</taxon>
        <taxon>Bacillales</taxon>
        <taxon>Bacillaceae</taxon>
        <taxon>Heyndrickxia</taxon>
    </lineage>
</organism>
<dbReference type="InterPro" id="IPR020255">
    <property type="entry name" value="CsgA"/>
</dbReference>
<sequence length="82" mass="9783">MDKTLGYLRESLSNHLENHIGQSIYRKIISNHYSGEGEFVKDLDENEISYLNGVLKREINYAKREQDHKRTHELNEVYELLF</sequence>
<name>A0A0A6VJ57_9BACI</name>
<protein>
    <submittedName>
        <fullName evidence="1">Sporulation protein</fullName>
    </submittedName>
</protein>
<dbReference type="STRING" id="363870.NG54_02215"/>
<reference evidence="1 2" key="1">
    <citation type="submission" date="2014-10" db="EMBL/GenBank/DDBJ databases">
        <title>Draft genome of phytase producing Bacillus ginsengihumi strain M2.11.</title>
        <authorList>
            <person name="Toymentseva A."/>
            <person name="Boulygina E.A."/>
            <person name="Kazakov S.V."/>
            <person name="Kayumov I."/>
            <person name="Suleimanova A.D."/>
            <person name="Mardanova A.M."/>
            <person name="Maria S.N."/>
            <person name="Sergey M.Y."/>
            <person name="Sharipova M.R."/>
        </authorList>
    </citation>
    <scope>NUCLEOTIDE SEQUENCE [LARGE SCALE GENOMIC DNA]</scope>
    <source>
        <strain evidence="1 2">M2.11</strain>
    </source>
</reference>
<dbReference type="AlphaFoldDB" id="A0A0A6VJ57"/>
<dbReference type="Pfam" id="PF17334">
    <property type="entry name" value="CsgA"/>
    <property type="match status" value="1"/>
</dbReference>
<dbReference type="OrthoDB" id="2938007at2"/>